<proteinExistence type="predicted"/>
<organism evidence="1 2">
    <name type="scientific">Mycoplasmopsis synoviae</name>
    <name type="common">Mycoplasma synoviae</name>
    <dbReference type="NCBI Taxonomy" id="2109"/>
    <lineage>
        <taxon>Bacteria</taxon>
        <taxon>Bacillati</taxon>
        <taxon>Mycoplasmatota</taxon>
        <taxon>Mycoplasmoidales</taxon>
        <taxon>Metamycoplasmataceae</taxon>
        <taxon>Mycoplasmopsis</taxon>
    </lineage>
</organism>
<gene>
    <name evidence="1" type="ORF">NCTC10124_00787</name>
</gene>
<accession>A0A3B0P935</accession>
<evidence type="ECO:0000313" key="2">
    <source>
        <dbReference type="Proteomes" id="UP000259328"/>
    </source>
</evidence>
<reference evidence="2" key="1">
    <citation type="submission" date="2018-06" db="EMBL/GenBank/DDBJ databases">
        <authorList>
            <consortium name="Pathogen Informatics"/>
        </authorList>
    </citation>
    <scope>NUCLEOTIDE SEQUENCE [LARGE SCALE GENOMIC DNA]</scope>
    <source>
        <strain evidence="2">NCTC10124</strain>
    </source>
</reference>
<name>A0A3B0P935_MYCSY</name>
<dbReference type="Proteomes" id="UP000259328">
    <property type="component" value="Chromosome"/>
</dbReference>
<dbReference type="EMBL" id="LS991953">
    <property type="protein sequence ID" value="SYV93059.1"/>
    <property type="molecule type" value="Genomic_DNA"/>
</dbReference>
<dbReference type="AlphaFoldDB" id="A0A3B0P935"/>
<evidence type="ECO:0000313" key="1">
    <source>
        <dbReference type="EMBL" id="SYV93059.1"/>
    </source>
</evidence>
<sequence>MSFFVAIAILSATITFLVSIRTFFAISDKKEKLNYIIAENQNYIEQLKKSIKRKKNKTFGEPEENQNNTIEIKFNLDK</sequence>
<protein>
    <submittedName>
        <fullName evidence="1">Uncharacterized protein</fullName>
    </submittedName>
</protein>